<dbReference type="InterPro" id="IPR014782">
    <property type="entry name" value="Peptidase_M1_dom"/>
</dbReference>
<dbReference type="Gene3D" id="1.10.390.10">
    <property type="entry name" value="Neutral Protease Domain 2"/>
    <property type="match status" value="1"/>
</dbReference>
<dbReference type="EMBL" id="FOLE01000002">
    <property type="protein sequence ID" value="SFC07547.1"/>
    <property type="molecule type" value="Genomic_DNA"/>
</dbReference>
<dbReference type="CDD" id="cd09604">
    <property type="entry name" value="M1_APN_like"/>
    <property type="match status" value="1"/>
</dbReference>
<organism evidence="4 5">
    <name type="scientific">Flexibacter flexilis DSM 6793</name>
    <dbReference type="NCBI Taxonomy" id="927664"/>
    <lineage>
        <taxon>Bacteria</taxon>
        <taxon>Pseudomonadati</taxon>
        <taxon>Bacteroidota</taxon>
        <taxon>Cytophagia</taxon>
        <taxon>Cytophagales</taxon>
        <taxon>Flexibacteraceae</taxon>
        <taxon>Flexibacter</taxon>
    </lineage>
</organism>
<keyword evidence="5" id="KW-1185">Reference proteome</keyword>
<feature type="chain" id="PRO_5011611993" description="Peptidase M1 membrane alanine aminopeptidase domain-containing protein" evidence="2">
    <location>
        <begin position="20"/>
        <end position="776"/>
    </location>
</feature>
<reference evidence="4 5" key="1">
    <citation type="submission" date="2016-10" db="EMBL/GenBank/DDBJ databases">
        <authorList>
            <person name="de Groot N.N."/>
        </authorList>
    </citation>
    <scope>NUCLEOTIDE SEQUENCE [LARGE SCALE GENOMIC DNA]</scope>
    <source>
        <strain evidence="4 5">DSM 6793</strain>
    </source>
</reference>
<dbReference type="RefSeq" id="WP_091509362.1">
    <property type="nucleotide sequence ID" value="NZ_FOLE01000002.1"/>
</dbReference>
<proteinExistence type="predicted"/>
<dbReference type="OrthoDB" id="9814383at2"/>
<evidence type="ECO:0000313" key="5">
    <source>
        <dbReference type="Proteomes" id="UP000199514"/>
    </source>
</evidence>
<dbReference type="GO" id="GO:0008270">
    <property type="term" value="F:zinc ion binding"/>
    <property type="evidence" value="ECO:0007669"/>
    <property type="project" value="InterPro"/>
</dbReference>
<name>A0A1I1G779_9BACT</name>
<dbReference type="GO" id="GO:0008237">
    <property type="term" value="F:metallopeptidase activity"/>
    <property type="evidence" value="ECO:0007669"/>
    <property type="project" value="InterPro"/>
</dbReference>
<dbReference type="SUPFAM" id="SSF55486">
    <property type="entry name" value="Metalloproteases ('zincins'), catalytic domain"/>
    <property type="match status" value="1"/>
</dbReference>
<dbReference type="Pfam" id="PF01433">
    <property type="entry name" value="Peptidase_M1"/>
    <property type="match status" value="1"/>
</dbReference>
<dbReference type="STRING" id="927664.SAMN05421780_102483"/>
<feature type="region of interest" description="Disordered" evidence="1">
    <location>
        <begin position="745"/>
        <end position="776"/>
    </location>
</feature>
<feature type="compositionally biased region" description="Basic and acidic residues" evidence="1">
    <location>
        <begin position="766"/>
        <end position="776"/>
    </location>
</feature>
<gene>
    <name evidence="4" type="ORF">SAMN05421780_102483</name>
</gene>
<sequence length="776" mass="88645">MRKLFTCGLLLCAAHTLWAQTNGDNSKLKQLGTELPTPNTYRAASGAPGHEYWQQKADYQIEATLNDEKQSLKGRETITYTNNSPDVLEYLWLQLDQNINAKGSDAQLTETNKIGDGQQSFGALRFLEQDKFEGGYKIFSVKDNTGKALPYTINKTMMRVDLPRPLRPKSSVSFSVEWSYNINDQPKLGGRSGYEFFPEDGNYVYEIAQFFPRMAVYDDVNGWQHKQFLGRGEFTLPFGDYKVSLTVPADHVVGATGELQNASQVLSAKQLQRLEQAKKATKPVLIVSQDEAVQAEKGKPKGTKTWSFSAKNVRDFAFCSSRKFIWDAMQIDVAGRKVMTMSYYPKEGNPLWGQYSTQVVAHTLKSYSKYSINYPYPVAISVHGPVYGMEYPMICFNGGRPEKDGTYSERLKHAMISVIIHEVGHNFYPMIINSDERQWSWLDEGLNSFVQYLTEQLWERNYKSSRGEPSKIAEYMKSDKSLQAPIMVNSESALQFGNNAYAKPAIGLNILRETVMGRELFDFAFKTYAERWAFKHPQPADFFRTMEDASGVDLDWFWRGWFYTTDHVDIALKSVKWSRINTQNPETENDLTRKEQAAQPKSYATMQNEKLLKSTLTDEKPELKDFYTTYDPLKVTPQDKQKYERYVASLSEDEKATVNSGLNFYTVEFENIGGMIMPLIVRMEFEDGTDSVARIPAEVWKLNDKNISKVFVTKKPVASFTLDPYLETADADLSNNSYPAKLTPTRFQLFKESRRPQPNPMQQEKQGTETKPQDGK</sequence>
<feature type="signal peptide" evidence="2">
    <location>
        <begin position="1"/>
        <end position="19"/>
    </location>
</feature>
<keyword evidence="2" id="KW-0732">Signal</keyword>
<evidence type="ECO:0000256" key="2">
    <source>
        <dbReference type="SAM" id="SignalP"/>
    </source>
</evidence>
<feature type="domain" description="Peptidase M1 membrane alanine aminopeptidase" evidence="3">
    <location>
        <begin position="361"/>
        <end position="561"/>
    </location>
</feature>
<dbReference type="Proteomes" id="UP000199514">
    <property type="component" value="Unassembled WGS sequence"/>
</dbReference>
<protein>
    <recommendedName>
        <fullName evidence="3">Peptidase M1 membrane alanine aminopeptidase domain-containing protein</fullName>
    </recommendedName>
</protein>
<evidence type="ECO:0000259" key="3">
    <source>
        <dbReference type="Pfam" id="PF01433"/>
    </source>
</evidence>
<dbReference type="InterPro" id="IPR027268">
    <property type="entry name" value="Peptidase_M4/M1_CTD_sf"/>
</dbReference>
<evidence type="ECO:0000313" key="4">
    <source>
        <dbReference type="EMBL" id="SFC07547.1"/>
    </source>
</evidence>
<dbReference type="AlphaFoldDB" id="A0A1I1G779"/>
<accession>A0A1I1G779</accession>
<evidence type="ECO:0000256" key="1">
    <source>
        <dbReference type="SAM" id="MobiDB-lite"/>
    </source>
</evidence>